<evidence type="ECO:0000313" key="3">
    <source>
        <dbReference type="Proteomes" id="UP000285523"/>
    </source>
</evidence>
<gene>
    <name evidence="2" type="ORF">D4Q52_00085</name>
</gene>
<dbReference type="Proteomes" id="UP000285523">
    <property type="component" value="Unassembled WGS sequence"/>
</dbReference>
<organism evidence="2 3">
    <name type="scientific">Rhodopseudomonas palustris</name>
    <dbReference type="NCBI Taxonomy" id="1076"/>
    <lineage>
        <taxon>Bacteria</taxon>
        <taxon>Pseudomonadati</taxon>
        <taxon>Pseudomonadota</taxon>
        <taxon>Alphaproteobacteria</taxon>
        <taxon>Hyphomicrobiales</taxon>
        <taxon>Nitrobacteraceae</taxon>
        <taxon>Rhodopseudomonas</taxon>
    </lineage>
</organism>
<proteinExistence type="predicted"/>
<dbReference type="EMBL" id="QYYD01000001">
    <property type="protein sequence ID" value="RJF78610.1"/>
    <property type="molecule type" value="Genomic_DNA"/>
</dbReference>
<sequence>MSGDNPWRVPVVVMQIPDTGLHREIEANEAERAALAVLGELNDISSAKASFDVTPLSGNRIHVTGRVRASIGQTCVVTLEPMQSTIDEAIDLMFVPPEQIRELSETVDDDGEPDPGDPPEAIDRGVIDLGRVAADALFLGINPYPRKPDAVFEPIVEADDPDEHPFAALGALKASAEPGSKRKPKGD</sequence>
<evidence type="ECO:0000256" key="1">
    <source>
        <dbReference type="SAM" id="MobiDB-lite"/>
    </source>
</evidence>
<protein>
    <submittedName>
        <fullName evidence="2">DUF177 domain-containing protein</fullName>
    </submittedName>
</protein>
<evidence type="ECO:0000313" key="2">
    <source>
        <dbReference type="EMBL" id="RJF78610.1"/>
    </source>
</evidence>
<feature type="region of interest" description="Disordered" evidence="1">
    <location>
        <begin position="160"/>
        <end position="187"/>
    </location>
</feature>
<dbReference type="RefSeq" id="WP_119854512.1">
    <property type="nucleotide sequence ID" value="NZ_QYYD01000001.1"/>
</dbReference>
<dbReference type="InterPro" id="IPR003772">
    <property type="entry name" value="YceD"/>
</dbReference>
<accession>A0A418VQI8</accession>
<name>A0A418VQI8_RHOPL</name>
<reference evidence="2 3" key="1">
    <citation type="submission" date="2018-09" db="EMBL/GenBank/DDBJ databases">
        <title>Draft genome sequence of Rhodopseudomonas palustris 2.1.18.</title>
        <authorList>
            <person name="Robertson S.L."/>
            <person name="Meyer T.E."/>
            <person name="Kyndt J.A."/>
        </authorList>
    </citation>
    <scope>NUCLEOTIDE SEQUENCE [LARGE SCALE GENOMIC DNA]</scope>
    <source>
        <strain evidence="2 3">2.1.18</strain>
    </source>
</reference>
<dbReference type="OrthoDB" id="8443793at2"/>
<dbReference type="AlphaFoldDB" id="A0A418VQI8"/>
<dbReference type="Pfam" id="PF02620">
    <property type="entry name" value="YceD"/>
    <property type="match status" value="1"/>
</dbReference>
<comment type="caution">
    <text evidence="2">The sequence shown here is derived from an EMBL/GenBank/DDBJ whole genome shotgun (WGS) entry which is preliminary data.</text>
</comment>